<dbReference type="Pfam" id="PF23358">
    <property type="entry name" value="OST48_MD"/>
    <property type="match status" value="1"/>
</dbReference>
<dbReference type="Pfam" id="PF03345">
    <property type="entry name" value="OST48_N"/>
    <property type="match status" value="1"/>
</dbReference>
<dbReference type="InterPro" id="IPR055457">
    <property type="entry name" value="OST48_N"/>
</dbReference>
<organism evidence="11 12">
    <name type="scientific">Hirsutella minnesotensis 3608</name>
    <dbReference type="NCBI Taxonomy" id="1043627"/>
    <lineage>
        <taxon>Eukaryota</taxon>
        <taxon>Fungi</taxon>
        <taxon>Dikarya</taxon>
        <taxon>Ascomycota</taxon>
        <taxon>Pezizomycotina</taxon>
        <taxon>Sordariomycetes</taxon>
        <taxon>Hypocreomycetidae</taxon>
        <taxon>Hypocreales</taxon>
        <taxon>Ophiocordycipitaceae</taxon>
        <taxon>Hirsutella</taxon>
    </lineage>
</organism>
<feature type="domain" description="OST48 N-terminal" evidence="9">
    <location>
        <begin position="25"/>
        <end position="285"/>
    </location>
</feature>
<dbReference type="AlphaFoldDB" id="A0A0F8A132"/>
<comment type="similarity">
    <text evidence="3 8">Belongs to the DDOST 48 kDa subunit family.</text>
</comment>
<dbReference type="PANTHER" id="PTHR10830:SF0">
    <property type="entry name" value="DOLICHYL-DIPHOSPHOOLIGOSACCHARIDE--PROTEIN GLYCOSYLTRANSFERASE 48 KDA SUBUNIT"/>
    <property type="match status" value="1"/>
</dbReference>
<keyword evidence="8" id="KW-0732">Signal</keyword>
<keyword evidence="5 8" id="KW-0256">Endoplasmic reticulum</keyword>
<dbReference type="GO" id="GO:0008250">
    <property type="term" value="C:oligosaccharyltransferase complex"/>
    <property type="evidence" value="ECO:0007669"/>
    <property type="project" value="TreeGrafter"/>
</dbReference>
<keyword evidence="4 8" id="KW-0812">Transmembrane</keyword>
<evidence type="ECO:0000256" key="3">
    <source>
        <dbReference type="ARBA" id="ARBA00008743"/>
    </source>
</evidence>
<comment type="subunit">
    <text evidence="8">Component of the oligosaccharyltransferase (OST) complex.</text>
</comment>
<dbReference type="EMBL" id="KQ030514">
    <property type="protein sequence ID" value="KJZ75822.1"/>
    <property type="molecule type" value="Genomic_DNA"/>
</dbReference>
<dbReference type="OrthoDB" id="29105at2759"/>
<reference evidence="11 12" key="1">
    <citation type="journal article" date="2014" name="Genome Biol. Evol.">
        <title>Comparative genomics and transcriptomics analyses reveal divergent lifestyle features of nematode endoparasitic fungus Hirsutella minnesotensis.</title>
        <authorList>
            <person name="Lai Y."/>
            <person name="Liu K."/>
            <person name="Zhang X."/>
            <person name="Zhang X."/>
            <person name="Li K."/>
            <person name="Wang N."/>
            <person name="Shu C."/>
            <person name="Wu Y."/>
            <person name="Wang C."/>
            <person name="Bushley K.E."/>
            <person name="Xiang M."/>
            <person name="Liu X."/>
        </authorList>
    </citation>
    <scope>NUCLEOTIDE SEQUENCE [LARGE SCALE GENOMIC DNA]</scope>
    <source>
        <strain evidence="11 12">3608</strain>
    </source>
</reference>
<keyword evidence="12" id="KW-1185">Reference proteome</keyword>
<dbReference type="PANTHER" id="PTHR10830">
    <property type="entry name" value="DOLICHYL-DIPHOSPHOOLIGOSACCHARIDE--PROTEIN GLYCOSYLTRANSFERASE 48 KDA SUBUNIT"/>
    <property type="match status" value="1"/>
</dbReference>
<sequence>MRSLLGLIVLLFAAAAAALSTTGNRLLAILDNVDDKALYSQFFGDLKARGFDVDYETPRTDGLKLSHLGERIYDHIIFFPTKVKGLGPNLTPSLLLDFVKAGGNILVAMSSTMSASTSVTNMLSELEISLPPERTGTVVDHFNYDTVSAAEAHDVLVLDAPVSTRPGLKNLFEMPDAVIAMPRVAGHVLGQSQLLTPVLRAPATAYSYNPKEQPSSVEADELFAAGSQLALVSTVQVRNSARVTVLGSAEMLQDSWMDGVKVARLGGAKVKPENREFAKRLTGWTFQEIGVLRVNSVEHRLQGQNETNPGIYRVKTDVAYTISLSEHSWDKWVPFAVPEEDSLQLEFSMLSPFHRLDLASTLVTETATIFSKNFTLPDQHGIFNFKVNYKRPFLTYIEDKQTVSVRHMAHDEWPRSYVISGAWPWLSGIATTVVGFVGFSALWMYSKPTGKVAKKA</sequence>
<feature type="domain" description="OST48 middle" evidence="10">
    <location>
        <begin position="304"/>
        <end position="447"/>
    </location>
</feature>
<dbReference type="InterPro" id="IPR055459">
    <property type="entry name" value="OST48_MD"/>
</dbReference>
<dbReference type="InterPro" id="IPR005013">
    <property type="entry name" value="DDOST_48_kDa_subunit"/>
</dbReference>
<evidence type="ECO:0000313" key="11">
    <source>
        <dbReference type="EMBL" id="KJZ75822.1"/>
    </source>
</evidence>
<evidence type="ECO:0000259" key="10">
    <source>
        <dbReference type="Pfam" id="PF23358"/>
    </source>
</evidence>
<evidence type="ECO:0000256" key="5">
    <source>
        <dbReference type="ARBA" id="ARBA00022824"/>
    </source>
</evidence>
<dbReference type="UniPathway" id="UPA00378"/>
<evidence type="ECO:0000256" key="7">
    <source>
        <dbReference type="ARBA" id="ARBA00023136"/>
    </source>
</evidence>
<evidence type="ECO:0000256" key="4">
    <source>
        <dbReference type="ARBA" id="ARBA00022692"/>
    </source>
</evidence>
<evidence type="ECO:0000256" key="6">
    <source>
        <dbReference type="ARBA" id="ARBA00022989"/>
    </source>
</evidence>
<evidence type="ECO:0000256" key="1">
    <source>
        <dbReference type="ARBA" id="ARBA00004479"/>
    </source>
</evidence>
<comment type="subcellular location">
    <subcellularLocation>
        <location evidence="8">Endoplasmic reticulum membrane</location>
        <topology evidence="8">Single-pass type I membrane protein</topology>
    </subcellularLocation>
    <subcellularLocation>
        <location evidence="1">Membrane</location>
        <topology evidence="1">Single-pass type I membrane protein</topology>
    </subcellularLocation>
</comment>
<evidence type="ECO:0000256" key="8">
    <source>
        <dbReference type="RuleBase" id="RU361142"/>
    </source>
</evidence>
<feature type="chain" id="PRO_5005117593" description="Dolichyl-diphosphooligosaccharide--protein glycosyltransferase subunit WBP1" evidence="8">
    <location>
        <begin position="19"/>
        <end position="456"/>
    </location>
</feature>
<comment type="pathway">
    <text evidence="2 8">Protein modification; protein glycosylation.</text>
</comment>
<name>A0A0F8A132_9HYPO</name>
<evidence type="ECO:0000256" key="2">
    <source>
        <dbReference type="ARBA" id="ARBA00004922"/>
    </source>
</evidence>
<accession>A0A0F8A132</accession>
<gene>
    <name evidence="11" type="ORF">HIM_04646</name>
</gene>
<protein>
    <recommendedName>
        <fullName evidence="8">Dolichyl-diphosphooligosaccharide--protein glycosyltransferase subunit WBP1</fullName>
        <shortName evidence="8">Oligosaccharyl transferase subunit WBP1</shortName>
    </recommendedName>
</protein>
<comment type="function">
    <text evidence="8">Subunit of the oligosaccharyl transferase (OST) complex that catalyzes the initial transfer of a defined glycan (Glc(3)Man(9)GlcNAc(2) in eukaryotes) from the lipid carrier dolichol-pyrophosphate to an asparagine residue within an Asn-X-Ser/Thr consensus motif in nascent polypeptide chains, the first step in protein N-glycosylation. N-glycosylation occurs cotranslationally and the complex associates with the Sec61 complex at the channel-forming translocon complex that mediates protein translocation across the endoplasmic reticulum (ER).</text>
</comment>
<evidence type="ECO:0000313" key="12">
    <source>
        <dbReference type="Proteomes" id="UP000054481"/>
    </source>
</evidence>
<feature type="transmembrane region" description="Helical" evidence="8">
    <location>
        <begin position="422"/>
        <end position="445"/>
    </location>
</feature>
<dbReference type="Proteomes" id="UP000054481">
    <property type="component" value="Unassembled WGS sequence"/>
</dbReference>
<proteinExistence type="inferred from homology"/>
<feature type="signal peptide" evidence="8">
    <location>
        <begin position="1"/>
        <end position="18"/>
    </location>
</feature>
<evidence type="ECO:0000259" key="9">
    <source>
        <dbReference type="Pfam" id="PF03345"/>
    </source>
</evidence>
<keyword evidence="6 8" id="KW-1133">Transmembrane helix</keyword>
<dbReference type="GO" id="GO:0018279">
    <property type="term" value="P:protein N-linked glycosylation via asparagine"/>
    <property type="evidence" value="ECO:0007669"/>
    <property type="project" value="UniProtKB-UniRule"/>
</dbReference>
<keyword evidence="7 8" id="KW-0472">Membrane</keyword>